<proteinExistence type="predicted"/>
<dbReference type="Proteomes" id="UP000570517">
    <property type="component" value="Unassembled WGS sequence"/>
</dbReference>
<protein>
    <submittedName>
        <fullName evidence="1">Uncharacterized protein</fullName>
    </submittedName>
</protein>
<name>A0A850PS51_9MYCO</name>
<organism evidence="1 2">
    <name type="scientific">Mycolicibacterium hippocampi</name>
    <dbReference type="NCBI Taxonomy" id="659824"/>
    <lineage>
        <taxon>Bacteria</taxon>
        <taxon>Bacillati</taxon>
        <taxon>Actinomycetota</taxon>
        <taxon>Actinomycetes</taxon>
        <taxon>Mycobacteriales</taxon>
        <taxon>Mycobacteriaceae</taxon>
        <taxon>Mycolicibacterium</taxon>
    </lineage>
</organism>
<gene>
    <name evidence="1" type="ORF">HLY00_1055</name>
</gene>
<accession>A0A850PS51</accession>
<dbReference type="EMBL" id="JABFYL010000035">
    <property type="protein sequence ID" value="NVN51313.1"/>
    <property type="molecule type" value="Genomic_DNA"/>
</dbReference>
<evidence type="ECO:0000313" key="1">
    <source>
        <dbReference type="EMBL" id="NVN51313.1"/>
    </source>
</evidence>
<dbReference type="RefSeq" id="WP_178359643.1">
    <property type="nucleotide sequence ID" value="NZ_JABFYL010000035.1"/>
</dbReference>
<sequence>MPERKATVPRAPNGLGRRGKAFWHQLHAEVGFFSCEPHRLLLIEDACREADLVDRLQRAVDKNELRVNGSQQQPVSAPELAEIRLHRKALVDILKALAIPEPEADS</sequence>
<comment type="caution">
    <text evidence="1">The sequence shown here is derived from an EMBL/GenBank/DDBJ whole genome shotgun (WGS) entry which is preliminary data.</text>
</comment>
<evidence type="ECO:0000313" key="2">
    <source>
        <dbReference type="Proteomes" id="UP000570517"/>
    </source>
</evidence>
<keyword evidence="2" id="KW-1185">Reference proteome</keyword>
<dbReference type="AlphaFoldDB" id="A0A850PS51"/>
<reference evidence="1 2" key="1">
    <citation type="submission" date="2020-05" db="EMBL/GenBank/DDBJ databases">
        <title>Draft genome sequence of Mycobacterium hippocampi DL, isolated from European seabass, Dicentrarchus labrax, reared in fish farms.</title>
        <authorList>
            <person name="Stathopoulou P."/>
            <person name="Asimakis E."/>
            <person name="Tzokas K."/>
            <person name="Batargias C."/>
            <person name="Tsiamis G."/>
        </authorList>
    </citation>
    <scope>NUCLEOTIDE SEQUENCE [LARGE SCALE GENOMIC DNA]</scope>
    <source>
        <strain evidence="1 2">DL</strain>
    </source>
</reference>